<name>A0A8H5K7D3_9HYPO</name>
<evidence type="ECO:0000256" key="1">
    <source>
        <dbReference type="ARBA" id="ARBA00012552"/>
    </source>
</evidence>
<dbReference type="GO" id="GO:0005524">
    <property type="term" value="F:ATP binding"/>
    <property type="evidence" value="ECO:0007669"/>
    <property type="project" value="UniProtKB-KW"/>
</dbReference>
<dbReference type="AlphaFoldDB" id="A0A8H5K7D3"/>
<dbReference type="Pfam" id="PF00271">
    <property type="entry name" value="Helicase_C"/>
    <property type="match status" value="1"/>
</dbReference>
<dbReference type="InterPro" id="IPR007502">
    <property type="entry name" value="Helicase-assoc_dom"/>
</dbReference>
<evidence type="ECO:0000313" key="12">
    <source>
        <dbReference type="Proteomes" id="UP000574317"/>
    </source>
</evidence>
<comment type="catalytic activity">
    <reaction evidence="8">
        <text>ATP + H2O = ADP + phosphate + H(+)</text>
        <dbReference type="Rhea" id="RHEA:13065"/>
        <dbReference type="ChEBI" id="CHEBI:15377"/>
        <dbReference type="ChEBI" id="CHEBI:15378"/>
        <dbReference type="ChEBI" id="CHEBI:30616"/>
        <dbReference type="ChEBI" id="CHEBI:43474"/>
        <dbReference type="ChEBI" id="CHEBI:456216"/>
        <dbReference type="EC" id="3.6.4.13"/>
    </reaction>
</comment>
<dbReference type="GO" id="GO:1990904">
    <property type="term" value="C:ribonucleoprotein complex"/>
    <property type="evidence" value="ECO:0007669"/>
    <property type="project" value="UniProtKB-ARBA"/>
</dbReference>
<comment type="caution">
    <text evidence="11">The sequence shown here is derived from an EMBL/GenBank/DDBJ whole genome shotgun (WGS) entry which is preliminary data.</text>
</comment>
<evidence type="ECO:0000256" key="4">
    <source>
        <dbReference type="ARBA" id="ARBA00022801"/>
    </source>
</evidence>
<dbReference type="Pfam" id="PF00270">
    <property type="entry name" value="DEAD"/>
    <property type="match status" value="1"/>
</dbReference>
<dbReference type="InterPro" id="IPR011709">
    <property type="entry name" value="DEAD-box_helicase_OB_fold"/>
</dbReference>
<dbReference type="CDD" id="cd17917">
    <property type="entry name" value="DEXHc_RHA-like"/>
    <property type="match status" value="1"/>
</dbReference>
<dbReference type="SMART" id="SM00487">
    <property type="entry name" value="DEXDc"/>
    <property type="match status" value="1"/>
</dbReference>
<dbReference type="PANTHER" id="PTHR18934:SF109">
    <property type="entry name" value="ATP-DEPENDENT RNA HELICASE DHX15 HOMOLOG"/>
    <property type="match status" value="1"/>
</dbReference>
<keyword evidence="4" id="KW-0378">Hydrolase</keyword>
<dbReference type="GO" id="GO:0006397">
    <property type="term" value="P:mRNA processing"/>
    <property type="evidence" value="ECO:0007669"/>
    <property type="project" value="UniProtKB-KW"/>
</dbReference>
<accession>A0A8H5K7D3</accession>
<dbReference type="SMART" id="SM00847">
    <property type="entry name" value="HA2"/>
    <property type="match status" value="1"/>
</dbReference>
<evidence type="ECO:0000259" key="10">
    <source>
        <dbReference type="PROSITE" id="PS51194"/>
    </source>
</evidence>
<dbReference type="GO" id="GO:0016787">
    <property type="term" value="F:hydrolase activity"/>
    <property type="evidence" value="ECO:0007669"/>
    <property type="project" value="UniProtKB-KW"/>
</dbReference>
<reference evidence="11 12" key="1">
    <citation type="submission" date="2020-05" db="EMBL/GenBank/DDBJ databases">
        <title>Identification and distribution of gene clusters putatively required for synthesis of sphingolipid metabolism inhibitors in phylogenetically diverse species of the filamentous fungus Fusarium.</title>
        <authorList>
            <person name="Kim H.-S."/>
            <person name="Busman M."/>
            <person name="Brown D.W."/>
            <person name="Divon H."/>
            <person name="Uhlig S."/>
            <person name="Proctor R.H."/>
        </authorList>
    </citation>
    <scope>NUCLEOTIDE SEQUENCE [LARGE SCALE GENOMIC DNA]</scope>
    <source>
        <strain evidence="11 12">NRRL 25196</strain>
    </source>
</reference>
<dbReference type="Pfam" id="PF07717">
    <property type="entry name" value="OB_NTP_bind"/>
    <property type="match status" value="1"/>
</dbReference>
<dbReference type="SUPFAM" id="SSF52540">
    <property type="entry name" value="P-loop containing nucleoside triphosphate hydrolases"/>
    <property type="match status" value="1"/>
</dbReference>
<dbReference type="Proteomes" id="UP000574317">
    <property type="component" value="Unassembled WGS sequence"/>
</dbReference>
<dbReference type="PANTHER" id="PTHR18934">
    <property type="entry name" value="ATP-DEPENDENT RNA HELICASE"/>
    <property type="match status" value="1"/>
</dbReference>
<dbReference type="InterPro" id="IPR001650">
    <property type="entry name" value="Helicase_C-like"/>
</dbReference>
<evidence type="ECO:0000259" key="9">
    <source>
        <dbReference type="PROSITE" id="PS51192"/>
    </source>
</evidence>
<dbReference type="GO" id="GO:0008380">
    <property type="term" value="P:RNA splicing"/>
    <property type="evidence" value="ECO:0007669"/>
    <property type="project" value="UniProtKB-KW"/>
</dbReference>
<dbReference type="InterPro" id="IPR011545">
    <property type="entry name" value="DEAD/DEAH_box_helicase_dom"/>
</dbReference>
<organism evidence="11 12">
    <name type="scientific">Fusarium napiforme</name>
    <dbReference type="NCBI Taxonomy" id="42672"/>
    <lineage>
        <taxon>Eukaryota</taxon>
        <taxon>Fungi</taxon>
        <taxon>Dikarya</taxon>
        <taxon>Ascomycota</taxon>
        <taxon>Pezizomycotina</taxon>
        <taxon>Sordariomycetes</taxon>
        <taxon>Hypocreomycetidae</taxon>
        <taxon>Hypocreales</taxon>
        <taxon>Nectriaceae</taxon>
        <taxon>Fusarium</taxon>
        <taxon>Fusarium fujikuroi species complex</taxon>
    </lineage>
</organism>
<dbReference type="Gene3D" id="3.40.50.300">
    <property type="entry name" value="P-loop containing nucleotide triphosphate hydrolases"/>
    <property type="match status" value="2"/>
</dbReference>
<proteinExistence type="predicted"/>
<dbReference type="PROSITE" id="PS51194">
    <property type="entry name" value="HELICASE_CTER"/>
    <property type="match status" value="1"/>
</dbReference>
<dbReference type="PROSITE" id="PS00690">
    <property type="entry name" value="DEAH_ATP_HELICASE"/>
    <property type="match status" value="1"/>
</dbReference>
<sequence>MKSLVRNETTAAEAAAIEDGKLNPFFENKEYSKEYLQIHEDRCKKLPVRSQRQEFLDKYHSEQVTIVVGDTGSGKTIQVSQFVLFDEWASGLRVACTQPRVVAATSVATRVAQELDVPLGGIVGYKVRFDNKSSGSTRLGFLTDGLLLQQYAGDTNFSKYACIMIDEAHERTTNTDMLLALLKKLIQKRKDLKVVIMSATINLEKFCQYFGTQNVFETKRQVNAVKIKHVQEPPVCYDSAVVMLVKQFVADKRKGNILVFLTSVRDIEKACARIRREVQGLKVLPMYSSLPKHAQDLATGGSTRQVCIVSTNVAEASLTIPGITYVIDCGKQIEARVNYRVGMDTLSTAPISKAAARQRAGRAGRTQPGECVRLYTKEFHDLGMTSNTPAGIHMSDVSGQVLLLKSLGFQNVPKFDWIDPPHPEAYLRAIGELKDMGYINGYGNITPYGRNAVTLPIECAWYNCFVKAHELGCLGQLITIAALMSTQQDILNRPHMVRHAADIMHQAYADPESDMLGRLNALYGYWQMSQDLSEPELRRWCTQYFINQRVATQVMAIRKQLLQHVRENFNRDGEIKTMVELDDKYSENIRRSLLAGFFNRAAMLEPHRETSDKYRNVRDNHPFVLEPGSGLVGMDHEWVICHNMHYSSVQYLNMVTVVKPEWLIEYAFFDDDRLPKKFGGEFKNPAIKASLDQARLRVAQSTQSV</sequence>
<keyword evidence="2" id="KW-0507">mRNA processing</keyword>
<dbReference type="EMBL" id="JAAOAO010000041">
    <property type="protein sequence ID" value="KAF5566431.1"/>
    <property type="molecule type" value="Genomic_DNA"/>
</dbReference>
<dbReference type="CDD" id="cd18791">
    <property type="entry name" value="SF2_C_RHA"/>
    <property type="match status" value="1"/>
</dbReference>
<dbReference type="InterPro" id="IPR027417">
    <property type="entry name" value="P-loop_NTPase"/>
</dbReference>
<keyword evidence="5 11" id="KW-0347">Helicase</keyword>
<evidence type="ECO:0000256" key="5">
    <source>
        <dbReference type="ARBA" id="ARBA00022806"/>
    </source>
</evidence>
<keyword evidence="3" id="KW-0547">Nucleotide-binding</keyword>
<dbReference type="GO" id="GO:0003723">
    <property type="term" value="F:RNA binding"/>
    <property type="evidence" value="ECO:0007669"/>
    <property type="project" value="TreeGrafter"/>
</dbReference>
<protein>
    <recommendedName>
        <fullName evidence="1">RNA helicase</fullName>
        <ecNumber evidence="1">3.6.4.13</ecNumber>
    </recommendedName>
</protein>
<keyword evidence="7" id="KW-0508">mRNA splicing</keyword>
<keyword evidence="12" id="KW-1185">Reference proteome</keyword>
<dbReference type="Gene3D" id="1.20.120.1080">
    <property type="match status" value="1"/>
</dbReference>
<dbReference type="SMART" id="SM00490">
    <property type="entry name" value="HELICc"/>
    <property type="match status" value="1"/>
</dbReference>
<evidence type="ECO:0000256" key="2">
    <source>
        <dbReference type="ARBA" id="ARBA00022664"/>
    </source>
</evidence>
<feature type="domain" description="Helicase ATP-binding" evidence="9">
    <location>
        <begin position="56"/>
        <end position="219"/>
    </location>
</feature>
<evidence type="ECO:0000256" key="7">
    <source>
        <dbReference type="ARBA" id="ARBA00023187"/>
    </source>
</evidence>
<dbReference type="EC" id="3.6.4.13" evidence="1"/>
<dbReference type="InterPro" id="IPR002464">
    <property type="entry name" value="DNA/RNA_helicase_DEAH_CS"/>
</dbReference>
<dbReference type="GO" id="GO:0003724">
    <property type="term" value="F:RNA helicase activity"/>
    <property type="evidence" value="ECO:0007669"/>
    <property type="project" value="UniProtKB-EC"/>
</dbReference>
<evidence type="ECO:0000256" key="3">
    <source>
        <dbReference type="ARBA" id="ARBA00022741"/>
    </source>
</evidence>
<feature type="domain" description="Helicase C-terminal" evidence="10">
    <location>
        <begin position="244"/>
        <end position="408"/>
    </location>
</feature>
<dbReference type="PROSITE" id="PS51192">
    <property type="entry name" value="HELICASE_ATP_BIND_1"/>
    <property type="match status" value="1"/>
</dbReference>
<evidence type="ECO:0000256" key="6">
    <source>
        <dbReference type="ARBA" id="ARBA00022840"/>
    </source>
</evidence>
<dbReference type="InterPro" id="IPR014001">
    <property type="entry name" value="Helicase_ATP-bd"/>
</dbReference>
<evidence type="ECO:0000256" key="8">
    <source>
        <dbReference type="ARBA" id="ARBA00047984"/>
    </source>
</evidence>
<keyword evidence="6" id="KW-0067">ATP-binding</keyword>
<gene>
    <name evidence="11" type="ORF">FNAPI_1134</name>
</gene>
<evidence type="ECO:0000313" key="11">
    <source>
        <dbReference type="EMBL" id="KAF5566431.1"/>
    </source>
</evidence>